<protein>
    <submittedName>
        <fullName evidence="6">SEH-associated protein 4</fullName>
    </submittedName>
</protein>
<comment type="caution">
    <text evidence="6">The sequence shown here is derived from an EMBL/GenBank/DDBJ whole genome shotgun (WGS) entry which is preliminary data.</text>
</comment>
<dbReference type="InterPro" id="IPR031488">
    <property type="entry name" value="Zn_ribbon_mio"/>
</dbReference>
<dbReference type="SUPFAM" id="SSF50978">
    <property type="entry name" value="WD40 repeat-like"/>
    <property type="match status" value="1"/>
</dbReference>
<dbReference type="InterPro" id="IPR036322">
    <property type="entry name" value="WD40_repeat_dom_sf"/>
</dbReference>
<reference evidence="6" key="1">
    <citation type="journal article" date="2023" name="Mol. Phylogenet. Evol.">
        <title>Genome-scale phylogeny and comparative genomics of the fungal order Sordariales.</title>
        <authorList>
            <person name="Hensen N."/>
            <person name="Bonometti L."/>
            <person name="Westerberg I."/>
            <person name="Brannstrom I.O."/>
            <person name="Guillou S."/>
            <person name="Cros-Aarteil S."/>
            <person name="Calhoun S."/>
            <person name="Haridas S."/>
            <person name="Kuo A."/>
            <person name="Mondo S."/>
            <person name="Pangilinan J."/>
            <person name="Riley R."/>
            <person name="LaButti K."/>
            <person name="Andreopoulos B."/>
            <person name="Lipzen A."/>
            <person name="Chen C."/>
            <person name="Yan M."/>
            <person name="Daum C."/>
            <person name="Ng V."/>
            <person name="Clum A."/>
            <person name="Steindorff A."/>
            <person name="Ohm R.A."/>
            <person name="Martin F."/>
            <person name="Silar P."/>
            <person name="Natvig D.O."/>
            <person name="Lalanne C."/>
            <person name="Gautier V."/>
            <person name="Ament-Velasquez S.L."/>
            <person name="Kruys A."/>
            <person name="Hutchinson M.I."/>
            <person name="Powell A.J."/>
            <person name="Barry K."/>
            <person name="Miller A.N."/>
            <person name="Grigoriev I.V."/>
            <person name="Debuchy R."/>
            <person name="Gladieux P."/>
            <person name="Hiltunen Thoren M."/>
            <person name="Johannesson H."/>
        </authorList>
    </citation>
    <scope>NUCLEOTIDE SEQUENCE</scope>
    <source>
        <strain evidence="6">PSN309</strain>
    </source>
</reference>
<evidence type="ECO:0000256" key="3">
    <source>
        <dbReference type="ARBA" id="ARBA00022737"/>
    </source>
</evidence>
<dbReference type="GO" id="GO:1904263">
    <property type="term" value="P:positive regulation of TORC1 signaling"/>
    <property type="evidence" value="ECO:0007669"/>
    <property type="project" value="TreeGrafter"/>
</dbReference>
<gene>
    <name evidence="6" type="ORF">QBC35DRAFT_503874</name>
</gene>
<dbReference type="AlphaFoldDB" id="A0AAN6WPY4"/>
<evidence type="ECO:0000256" key="2">
    <source>
        <dbReference type="ARBA" id="ARBA00022574"/>
    </source>
</evidence>
<sequence length="1059" mass="119786">MDYRLDPGLIRWSPNPRNDAFLHINTEHRYAQLYEPTGHAQRGKFEFRKVAKHEALPSLKTYDWSPTIPNLVAVGTETGVVNLVRVQDNSTEFLELKLKVARTCQAVAFSIMGKLAVGLDRVRSDHCLYIWDVNRLSSLDATTSGFPETIRRTPFEPVSRFESGTAVSSIKFFEDNPNVLLRGIKGHGLRMHDLRDHNGIVTEFKTKCCNNLAIDYADPNYFASSALDQPGVMIWDRRAVSRQDSTPAYKLATDRDDVPWGGALRLENAIQMEDAAFMDNKNSFIKSLRFCRDHPNTLAVLSRTGQLKIISTRKEYVDDGDEIIVEDTPELLEIRRSYELDPYYADPARKNEKIVGFDWITMNSSVLQPRMLVLRASGALDVLEQPSMTSQYAYKLIPWKAPFRGFDQDASYHDAPIVFEADYSRDILAPLVTELELADKPVFGSDRVDVPTLLEKAISIPPYEYLTVKTTKKVDPPSSFLEAPTIAEKLKALRSFLQETETQDSSVESPSQLERHEKLLYDTRNAVQFSSKAQFVLDHAMLFRAQEGYLFNYITNQKVVADDPWLRDVWAWVAGAEEAAREGGMISAPLDIGYMGVYTLWTNNLGSRPLMRLTEGTTTNPDIVEWERSLNAINKRLGIPKFDGAVDTKKPHHREMCLEMCKWGRSYETEFSEARSVSSLTTDSTWHTMLAAHALFGGDTKGAVQILKRASTEHPELLFVSLALQLIGKTSHTKEALDFDERVASKTDPYLRAISSLIATGDWAIIANQESLPLRDRIFVALRTFSDDALTHWLEKEVRSAIEVGDIESIVLTGITDTLVDVLARYVQKFNDYQTATLLLSICSPRFIDDVRTKAFRMSYRNYLQRHHANYTRAKFDVESTKRSKHHGRPTLRPPGRQIALRCVYCDAEANLVSLAAAEAEEAATHTGRHAPPHTQAPSFMQPTVTRTGVAHHQGAAANTNPFTEKMVAAGISCPTCKRHLPRCVVCMEVVGLPRSDRPDLAKDPEVRLAGRFPTFCMKCQHCLHLDHARKWFARHRECPVPECRCSCNFRSNEELMYH</sequence>
<dbReference type="Pfam" id="PF17034">
    <property type="entry name" value="zinc_ribbon_16"/>
    <property type="match status" value="1"/>
</dbReference>
<dbReference type="GO" id="GO:0005737">
    <property type="term" value="C:cytoplasm"/>
    <property type="evidence" value="ECO:0007669"/>
    <property type="project" value="TreeGrafter"/>
</dbReference>
<keyword evidence="3" id="KW-0677">Repeat</keyword>
<evidence type="ECO:0000256" key="1">
    <source>
        <dbReference type="ARBA" id="ARBA00009713"/>
    </source>
</evidence>
<comment type="similarity">
    <text evidence="1">Belongs to the WD repeat mio family.</text>
</comment>
<evidence type="ECO:0000259" key="4">
    <source>
        <dbReference type="Pfam" id="PF17034"/>
    </source>
</evidence>
<dbReference type="FunFam" id="2.130.10.10:FF:001167">
    <property type="entry name" value="Uncharacterized protein"/>
    <property type="match status" value="1"/>
</dbReference>
<dbReference type="Proteomes" id="UP001302126">
    <property type="component" value="Unassembled WGS sequence"/>
</dbReference>
<accession>A0AAN6WPY4</accession>
<reference evidence="6" key="2">
    <citation type="submission" date="2023-05" db="EMBL/GenBank/DDBJ databases">
        <authorList>
            <consortium name="Lawrence Berkeley National Laboratory"/>
            <person name="Steindorff A."/>
            <person name="Hensen N."/>
            <person name="Bonometti L."/>
            <person name="Westerberg I."/>
            <person name="Brannstrom I.O."/>
            <person name="Guillou S."/>
            <person name="Cros-Aarteil S."/>
            <person name="Calhoun S."/>
            <person name="Haridas S."/>
            <person name="Kuo A."/>
            <person name="Mondo S."/>
            <person name="Pangilinan J."/>
            <person name="Riley R."/>
            <person name="Labutti K."/>
            <person name="Andreopoulos B."/>
            <person name="Lipzen A."/>
            <person name="Chen C."/>
            <person name="Yanf M."/>
            <person name="Daum C."/>
            <person name="Ng V."/>
            <person name="Clum A."/>
            <person name="Ohm R."/>
            <person name="Martin F."/>
            <person name="Silar P."/>
            <person name="Natvig D."/>
            <person name="Lalanne C."/>
            <person name="Gautier V."/>
            <person name="Ament-Velasquez S.L."/>
            <person name="Kruys A."/>
            <person name="Hutchinson M.I."/>
            <person name="Powell A.J."/>
            <person name="Barry K."/>
            <person name="Miller A.N."/>
            <person name="Grigoriev I.V."/>
            <person name="Debuchy R."/>
            <person name="Gladieux P."/>
            <person name="Thoren M.H."/>
            <person name="Johannesson H."/>
        </authorList>
    </citation>
    <scope>NUCLEOTIDE SEQUENCE</scope>
    <source>
        <strain evidence="6">PSN309</strain>
    </source>
</reference>
<proteinExistence type="inferred from homology"/>
<name>A0AAN6WPY4_9PEZI</name>
<organism evidence="6 7">
    <name type="scientific">Podospora australis</name>
    <dbReference type="NCBI Taxonomy" id="1536484"/>
    <lineage>
        <taxon>Eukaryota</taxon>
        <taxon>Fungi</taxon>
        <taxon>Dikarya</taxon>
        <taxon>Ascomycota</taxon>
        <taxon>Pezizomycotina</taxon>
        <taxon>Sordariomycetes</taxon>
        <taxon>Sordariomycetidae</taxon>
        <taxon>Sordariales</taxon>
        <taxon>Podosporaceae</taxon>
        <taxon>Podospora</taxon>
    </lineage>
</organism>
<dbReference type="InterPro" id="IPR015943">
    <property type="entry name" value="WD40/YVTN_repeat-like_dom_sf"/>
</dbReference>
<keyword evidence="7" id="KW-1185">Reference proteome</keyword>
<dbReference type="InterPro" id="IPR037593">
    <property type="entry name" value="MIOS/Sea4"/>
</dbReference>
<dbReference type="PANTHER" id="PTHR16453:SF9">
    <property type="entry name" value="GATOR COMPLEX PROTEIN MIOS"/>
    <property type="match status" value="1"/>
</dbReference>
<evidence type="ECO:0000313" key="7">
    <source>
        <dbReference type="Proteomes" id="UP001302126"/>
    </source>
</evidence>
<dbReference type="PANTHER" id="PTHR16453">
    <property type="entry name" value="WD40 DOMAIN-CONTAINING PROTEIN MIO FAMILY MEMBER"/>
    <property type="match status" value="1"/>
</dbReference>
<evidence type="ECO:0000259" key="5">
    <source>
        <dbReference type="Pfam" id="PF21719"/>
    </source>
</evidence>
<keyword evidence="2" id="KW-0853">WD repeat</keyword>
<evidence type="ECO:0000313" key="6">
    <source>
        <dbReference type="EMBL" id="KAK4185341.1"/>
    </source>
</evidence>
<dbReference type="Gene3D" id="2.130.10.10">
    <property type="entry name" value="YVTN repeat-like/Quinoprotein amine dehydrogenase"/>
    <property type="match status" value="1"/>
</dbReference>
<feature type="domain" description="MIOS-like alpha-solenoid" evidence="5">
    <location>
        <begin position="543"/>
        <end position="782"/>
    </location>
</feature>
<dbReference type="EMBL" id="MU864453">
    <property type="protein sequence ID" value="KAK4185341.1"/>
    <property type="molecule type" value="Genomic_DNA"/>
</dbReference>
<dbReference type="InterPro" id="IPR049092">
    <property type="entry name" value="MIOS_a-sol"/>
</dbReference>
<feature type="domain" description="GATOR2 complex protein MIO zinc-ribbon like" evidence="4">
    <location>
        <begin position="971"/>
        <end position="1049"/>
    </location>
</feature>
<dbReference type="Pfam" id="PF21719">
    <property type="entry name" value="MIOS_a-sol"/>
    <property type="match status" value="1"/>
</dbReference>